<dbReference type="PANTHER" id="PTHR10429">
    <property type="entry name" value="DNA-3-METHYLADENINE GLYCOSYLASE"/>
    <property type="match status" value="1"/>
</dbReference>
<dbReference type="GO" id="GO:0003905">
    <property type="term" value="F:alkylbase DNA N-glycosylase activity"/>
    <property type="evidence" value="ECO:0007669"/>
    <property type="project" value="InterPro"/>
</dbReference>
<dbReference type="Pfam" id="PF02245">
    <property type="entry name" value="Pur_DNA_glyco"/>
    <property type="match status" value="1"/>
</dbReference>
<keyword evidence="2 5" id="KW-0227">DNA damage</keyword>
<keyword evidence="3 5" id="KW-0378">Hydrolase</keyword>
<dbReference type="InterPro" id="IPR003180">
    <property type="entry name" value="MPG"/>
</dbReference>
<dbReference type="Proteomes" id="UP000251835">
    <property type="component" value="Unassembled WGS sequence"/>
</dbReference>
<dbReference type="AlphaFoldDB" id="A0A7L4URD8"/>
<dbReference type="RefSeq" id="WP_116495375.1">
    <property type="nucleotide sequence ID" value="NZ_QENZ01000003.1"/>
</dbReference>
<dbReference type="EC" id="3.2.2.-" evidence="5"/>
<dbReference type="Gene3D" id="3.10.300.10">
    <property type="entry name" value="Methylpurine-DNA glycosylase (MPG)"/>
    <property type="match status" value="1"/>
</dbReference>
<dbReference type="InterPro" id="IPR036995">
    <property type="entry name" value="MPG_sf"/>
</dbReference>
<dbReference type="OrthoDB" id="9794313at2"/>
<dbReference type="GO" id="GO:0006284">
    <property type="term" value="P:base-excision repair"/>
    <property type="evidence" value="ECO:0007669"/>
    <property type="project" value="InterPro"/>
</dbReference>
<sequence length="208" mass="23419">MSQNVVPHSYFLKENVVALAKELLGKRVVTVIDGERVSGIINETEAYAGVIDKASHAYGNRRTKRTEIMYKQGGHIYVYLCYGIHSLLNIVTNRRDIPHAILIRSIVPDFGLNTMCDRRGILNLKNIANGPGKVAQALGILPQHTGLLLGEKKEHEIIWIEEGISVDDKLIEATPRIGIDYAEEDKHRPWRFVIPASEIHKKIEAHEN</sequence>
<dbReference type="CDD" id="cd00540">
    <property type="entry name" value="AAG"/>
    <property type="match status" value="1"/>
</dbReference>
<evidence type="ECO:0000256" key="5">
    <source>
        <dbReference type="HAMAP-Rule" id="MF_00527"/>
    </source>
</evidence>
<keyword evidence="4 5" id="KW-0234">DNA repair</keyword>
<accession>A0A7L4URD8</accession>
<evidence type="ECO:0000256" key="2">
    <source>
        <dbReference type="ARBA" id="ARBA00022763"/>
    </source>
</evidence>
<protein>
    <recommendedName>
        <fullName evidence="5">Putative 3-methyladenine DNA glycosylase</fullName>
        <ecNumber evidence="5">3.2.2.-</ecNumber>
    </recommendedName>
</protein>
<evidence type="ECO:0000256" key="3">
    <source>
        <dbReference type="ARBA" id="ARBA00022801"/>
    </source>
</evidence>
<evidence type="ECO:0000313" key="6">
    <source>
        <dbReference type="EMBL" id="PVX51797.1"/>
    </source>
</evidence>
<evidence type="ECO:0000256" key="1">
    <source>
        <dbReference type="ARBA" id="ARBA00009232"/>
    </source>
</evidence>
<dbReference type="GO" id="GO:0003677">
    <property type="term" value="F:DNA binding"/>
    <property type="evidence" value="ECO:0007669"/>
    <property type="project" value="InterPro"/>
</dbReference>
<dbReference type="HAMAP" id="MF_00527">
    <property type="entry name" value="3MGH"/>
    <property type="match status" value="1"/>
</dbReference>
<name>A0A7L4URD8_BALHA</name>
<evidence type="ECO:0000313" key="7">
    <source>
        <dbReference type="Proteomes" id="UP000251835"/>
    </source>
</evidence>
<organism evidence="6 7">
    <name type="scientific">Balneicella halophila</name>
    <dbReference type="NCBI Taxonomy" id="1537566"/>
    <lineage>
        <taxon>Bacteria</taxon>
        <taxon>Pseudomonadati</taxon>
        <taxon>Bacteroidota</taxon>
        <taxon>Bacteroidia</taxon>
        <taxon>Bacteroidales</taxon>
        <taxon>Balneicellaceae</taxon>
        <taxon>Balneicella</taxon>
    </lineage>
</organism>
<dbReference type="PANTHER" id="PTHR10429:SF0">
    <property type="entry name" value="DNA-3-METHYLADENINE GLYCOSYLASE"/>
    <property type="match status" value="1"/>
</dbReference>
<gene>
    <name evidence="6" type="ORF">C7377_0083</name>
</gene>
<dbReference type="EMBL" id="QENZ01000003">
    <property type="protein sequence ID" value="PVX51797.1"/>
    <property type="molecule type" value="Genomic_DNA"/>
</dbReference>
<dbReference type="FunFam" id="3.10.300.10:FF:000001">
    <property type="entry name" value="Putative 3-methyladenine DNA glycosylase"/>
    <property type="match status" value="1"/>
</dbReference>
<dbReference type="NCBIfam" id="TIGR00567">
    <property type="entry name" value="3mg"/>
    <property type="match status" value="1"/>
</dbReference>
<comment type="caution">
    <text evidence="6">The sequence shown here is derived from an EMBL/GenBank/DDBJ whole genome shotgun (WGS) entry which is preliminary data.</text>
</comment>
<keyword evidence="7" id="KW-1185">Reference proteome</keyword>
<dbReference type="SUPFAM" id="SSF50486">
    <property type="entry name" value="FMT C-terminal domain-like"/>
    <property type="match status" value="1"/>
</dbReference>
<proteinExistence type="inferred from homology"/>
<reference evidence="6 7" key="1">
    <citation type="submission" date="2018-05" db="EMBL/GenBank/DDBJ databases">
        <title>Genomic Encyclopedia of Type Strains, Phase IV (KMG-IV): sequencing the most valuable type-strain genomes for metagenomic binning, comparative biology and taxonomic classification.</title>
        <authorList>
            <person name="Goeker M."/>
        </authorList>
    </citation>
    <scope>NUCLEOTIDE SEQUENCE [LARGE SCALE GENOMIC DNA]</scope>
    <source>
        <strain evidence="6 7">DSM 28579</strain>
    </source>
</reference>
<comment type="similarity">
    <text evidence="1 5">Belongs to the DNA glycosylase MPG family.</text>
</comment>
<dbReference type="InterPro" id="IPR011034">
    <property type="entry name" value="Formyl_transferase-like_C_sf"/>
</dbReference>
<evidence type="ECO:0000256" key="4">
    <source>
        <dbReference type="ARBA" id="ARBA00023204"/>
    </source>
</evidence>